<organism evidence="1 2">
    <name type="scientific">Manihot esculenta</name>
    <name type="common">Cassava</name>
    <name type="synonym">Jatropha manihot</name>
    <dbReference type="NCBI Taxonomy" id="3983"/>
    <lineage>
        <taxon>Eukaryota</taxon>
        <taxon>Viridiplantae</taxon>
        <taxon>Streptophyta</taxon>
        <taxon>Embryophyta</taxon>
        <taxon>Tracheophyta</taxon>
        <taxon>Spermatophyta</taxon>
        <taxon>Magnoliopsida</taxon>
        <taxon>eudicotyledons</taxon>
        <taxon>Gunneridae</taxon>
        <taxon>Pentapetalae</taxon>
        <taxon>rosids</taxon>
        <taxon>fabids</taxon>
        <taxon>Malpighiales</taxon>
        <taxon>Euphorbiaceae</taxon>
        <taxon>Crotonoideae</taxon>
        <taxon>Manihoteae</taxon>
        <taxon>Manihot</taxon>
    </lineage>
</organism>
<reference evidence="2" key="1">
    <citation type="journal article" date="2016" name="Nat. Biotechnol.">
        <title>Sequencing wild and cultivated cassava and related species reveals extensive interspecific hybridization and genetic diversity.</title>
        <authorList>
            <person name="Bredeson J.V."/>
            <person name="Lyons J.B."/>
            <person name="Prochnik S.E."/>
            <person name="Wu G.A."/>
            <person name="Ha C.M."/>
            <person name="Edsinger-Gonzales E."/>
            <person name="Grimwood J."/>
            <person name="Schmutz J."/>
            <person name="Rabbi I.Y."/>
            <person name="Egesi C."/>
            <person name="Nauluvula P."/>
            <person name="Lebot V."/>
            <person name="Ndunguru J."/>
            <person name="Mkamilo G."/>
            <person name="Bart R.S."/>
            <person name="Setter T.L."/>
            <person name="Gleadow R.M."/>
            <person name="Kulakow P."/>
            <person name="Ferguson M.E."/>
            <person name="Rounsley S."/>
            <person name="Rokhsar D.S."/>
        </authorList>
    </citation>
    <scope>NUCLEOTIDE SEQUENCE [LARGE SCALE GENOMIC DNA]</scope>
    <source>
        <strain evidence="2">cv. AM560-2</strain>
    </source>
</reference>
<proteinExistence type="predicted"/>
<protein>
    <submittedName>
        <fullName evidence="1">Uncharacterized protein</fullName>
    </submittedName>
</protein>
<sequence length="522" mass="58603">MCSSASAPPSPALFLCATSTRSLSGRLNHSPYPLFRSNRPTILRLSASVAGNHLDLSWFSPAITIIYYLCSRISGFSTILLAGGTCTIALIAAIAYFSLSREDYFNIGDSDENAVGAEQSSGSMPEESGETITSVYVQKLERVKVPVPVDSAQLESLLIIEDYARAEELCTRREYARWLVRLSSLLERNPKHRIVPSMLLSGSVVAAFDDVSVEDSDFDSIQALAEAGIASTNNYCSDSSKGDLSSCFYPDRYGCIDLINWKAQLEYIFMSRIIEQMSRIKVDYMDVKDISSDASPELLIDMLAGDKGIIRKVFGQSRRFQPNKPLTKAQAAVALTSGRMTETVNNEILRLEAENSSRQVAMKEIRSEVLDKGDIERFWDEKMKEERARGLEIQNLYIAALRDLEFEKSVEEKALADHLKGKAAMDCQRQLLLGLKEEVDEMSERLTSERSTYVDEQCNLQELLSELQTKQEVMRDKKSVAEAEIEALRILRSWVEDEARKCQARAEVLEEIGRRWKPDNQA</sequence>
<evidence type="ECO:0000313" key="2">
    <source>
        <dbReference type="Proteomes" id="UP000091857"/>
    </source>
</evidence>
<gene>
    <name evidence="1" type="ORF">MANES_06G073300v8</name>
</gene>
<accession>A0ACB7HJZ5</accession>
<dbReference type="Proteomes" id="UP000091857">
    <property type="component" value="Chromosome 6"/>
</dbReference>
<dbReference type="EMBL" id="CM004392">
    <property type="protein sequence ID" value="KAG8652274.1"/>
    <property type="molecule type" value="Genomic_DNA"/>
</dbReference>
<keyword evidence="2" id="KW-1185">Reference proteome</keyword>
<name>A0ACB7HJZ5_MANES</name>
<comment type="caution">
    <text evidence="1">The sequence shown here is derived from an EMBL/GenBank/DDBJ whole genome shotgun (WGS) entry which is preliminary data.</text>
</comment>
<evidence type="ECO:0000313" key="1">
    <source>
        <dbReference type="EMBL" id="KAG8652274.1"/>
    </source>
</evidence>